<feature type="domain" description="Rit1 DUSP-like" evidence="1">
    <location>
        <begin position="392"/>
        <end position="479"/>
    </location>
</feature>
<dbReference type="InterPro" id="IPR033449">
    <property type="entry name" value="Rit1_N"/>
</dbReference>
<dbReference type="EMBL" id="SOZI01000212">
    <property type="protein sequence ID" value="TNY17353.1"/>
    <property type="molecule type" value="Genomic_DNA"/>
</dbReference>
<name>A0A5C5FKH9_9BASI</name>
<gene>
    <name evidence="3" type="ORF">DMC30DRAFT_406055</name>
</gene>
<dbReference type="GO" id="GO:0019988">
    <property type="term" value="P:charged-tRNA amino acid modification"/>
    <property type="evidence" value="ECO:0007669"/>
    <property type="project" value="InterPro"/>
</dbReference>
<dbReference type="GO" id="GO:0005737">
    <property type="term" value="C:cytoplasm"/>
    <property type="evidence" value="ECO:0007669"/>
    <property type="project" value="TreeGrafter"/>
</dbReference>
<keyword evidence="4" id="KW-1185">Reference proteome</keyword>
<protein>
    <submittedName>
        <fullName evidence="3">tRNA A64-2'-O-ribosylphosphate transferase</fullName>
    </submittedName>
</protein>
<dbReference type="OrthoDB" id="45256at2759"/>
<dbReference type="GO" id="GO:0043399">
    <property type="term" value="F:tRNA adenosine(64)-2'-O-ribosylphosphate transferase activity"/>
    <property type="evidence" value="ECO:0007669"/>
    <property type="project" value="InterPro"/>
</dbReference>
<dbReference type="PANTHER" id="PTHR31811">
    <property type="entry name" value="TRNA A64-2'-O-RIBOSYLPHOSPHATE TRANSFERASE"/>
    <property type="match status" value="1"/>
</dbReference>
<evidence type="ECO:0000259" key="1">
    <source>
        <dbReference type="Pfam" id="PF04179"/>
    </source>
</evidence>
<keyword evidence="3" id="KW-0808">Transferase</keyword>
<organism evidence="3 4">
    <name type="scientific">Rhodotorula diobovata</name>
    <dbReference type="NCBI Taxonomy" id="5288"/>
    <lineage>
        <taxon>Eukaryota</taxon>
        <taxon>Fungi</taxon>
        <taxon>Dikarya</taxon>
        <taxon>Basidiomycota</taxon>
        <taxon>Pucciniomycotina</taxon>
        <taxon>Microbotryomycetes</taxon>
        <taxon>Sporidiobolales</taxon>
        <taxon>Sporidiobolaceae</taxon>
        <taxon>Rhodotorula</taxon>
    </lineage>
</organism>
<evidence type="ECO:0000259" key="2">
    <source>
        <dbReference type="Pfam" id="PF17184"/>
    </source>
</evidence>
<accession>A0A5C5FKH9</accession>
<reference evidence="3 4" key="1">
    <citation type="submission" date="2019-03" db="EMBL/GenBank/DDBJ databases">
        <title>Rhodosporidium diobovatum UCD-FST 08-225 genome sequencing, assembly, and annotation.</title>
        <authorList>
            <person name="Fakankun I.U."/>
            <person name="Fristensky B."/>
            <person name="Levin D.B."/>
        </authorList>
    </citation>
    <scope>NUCLEOTIDE SEQUENCE [LARGE SCALE GENOMIC DNA]</scope>
    <source>
        <strain evidence="3 4">UCD-FST 08-225</strain>
    </source>
</reference>
<sequence>MSQQRAPELVFPSAVSSLKEDRGAIRGQLRDTYNRLHSIAHDADFIHEEVAQAYPDFPVVANQRAGAWYVKPSDEKAHAYFKSTDGHANEHNFNLRRANLALLPLIKERKGVILVDSTRRGKRFPDALSKTVPLWCATLNRARVLLLPPLPENSTVSPEDWEKQGCLYTSPQAVGRSEHAQIEVKIEGWAKELASSAYDLAALKALDRPLRPFFVSPASTLSFSPAATFTNCHPVVCASASKLAEEADGLERELGFTYVQGSGDDHEAWSKGLTPPVFWEHADEILSASRDDVDEVIARILASSLASLSTLSLSAGVSVPSVEVRSTGLSLRFAVPHCDNAGTGATTITVATSKTASSPDNLSPTHLVAKPGKAGYNTFFSPAVLSPTLGLATDKLRGGEGVLIEVLKGEAQGEANDLGVAIALLLLSRLYNDDATLRDPSVPPPSVSKECIRTRLQWILEVFPTVNPSRAVLNRVNEFAMSGSKRR</sequence>
<dbReference type="AlphaFoldDB" id="A0A5C5FKH9"/>
<evidence type="ECO:0000313" key="3">
    <source>
        <dbReference type="EMBL" id="TNY17353.1"/>
    </source>
</evidence>
<dbReference type="PIRSF" id="PIRSF007747">
    <property type="entry name" value="Ribosyl_Ptfrase"/>
    <property type="match status" value="1"/>
</dbReference>
<proteinExistence type="predicted"/>
<dbReference type="InterPro" id="IPR033421">
    <property type="entry name" value="Rit1_DUSP-like"/>
</dbReference>
<dbReference type="PANTHER" id="PTHR31811:SF0">
    <property type="entry name" value="TRNA A64-2'-O-RIBOSYLPHOSPHATE TRANSFERASE"/>
    <property type="match status" value="1"/>
</dbReference>
<evidence type="ECO:0000313" key="4">
    <source>
        <dbReference type="Proteomes" id="UP000311382"/>
    </source>
</evidence>
<dbReference type="InterPro" id="IPR007306">
    <property type="entry name" value="Rit1"/>
</dbReference>
<feature type="domain" description="Rit1 N-terminal" evidence="2">
    <location>
        <begin position="28"/>
        <end position="301"/>
    </location>
</feature>
<dbReference type="Proteomes" id="UP000311382">
    <property type="component" value="Unassembled WGS sequence"/>
</dbReference>
<dbReference type="Pfam" id="PF04179">
    <property type="entry name" value="Init_tRNA_PT"/>
    <property type="match status" value="1"/>
</dbReference>
<dbReference type="Pfam" id="PF17184">
    <property type="entry name" value="Rit1_C"/>
    <property type="match status" value="1"/>
</dbReference>
<comment type="caution">
    <text evidence="3">The sequence shown here is derived from an EMBL/GenBank/DDBJ whole genome shotgun (WGS) entry which is preliminary data.</text>
</comment>